<name>A0A7Y3STJ4_9CLOT</name>
<dbReference type="AlphaFoldDB" id="A0A7Y3STJ4"/>
<evidence type="ECO:0000313" key="2">
    <source>
        <dbReference type="Proteomes" id="UP000531659"/>
    </source>
</evidence>
<evidence type="ECO:0000313" key="1">
    <source>
        <dbReference type="EMBL" id="NNU75099.1"/>
    </source>
</evidence>
<comment type="caution">
    <text evidence="1">The sequence shown here is derived from an EMBL/GenBank/DDBJ whole genome shotgun (WGS) entry which is preliminary data.</text>
</comment>
<dbReference type="RefSeq" id="WP_171295894.1">
    <property type="nucleotide sequence ID" value="NZ_CP077615.1"/>
</dbReference>
<accession>A0A7Y3STJ4</accession>
<dbReference type="Proteomes" id="UP000531659">
    <property type="component" value="Unassembled WGS sequence"/>
</dbReference>
<proteinExistence type="predicted"/>
<dbReference type="EMBL" id="JABEYB010000003">
    <property type="protein sequence ID" value="NNU75099.1"/>
    <property type="molecule type" value="Genomic_DNA"/>
</dbReference>
<reference evidence="1 2" key="1">
    <citation type="submission" date="2020-05" db="EMBL/GenBank/DDBJ databases">
        <title>Complete genome of Clostridium estertheticum subspecies estertheticum, isolated from Vacuum packed lamb meat from New Zealand imported to Switzerland.</title>
        <authorList>
            <person name="Wambui J."/>
            <person name="Stevens M.J.A."/>
            <person name="Stephan R."/>
        </authorList>
    </citation>
    <scope>NUCLEOTIDE SEQUENCE [LARGE SCALE GENOMIC DNA]</scope>
    <source>
        <strain evidence="1 2">CEST001</strain>
    </source>
</reference>
<protein>
    <submittedName>
        <fullName evidence="1">Uncharacterized protein</fullName>
    </submittedName>
</protein>
<organism evidence="1 2">
    <name type="scientific">Clostridium estertheticum</name>
    <dbReference type="NCBI Taxonomy" id="238834"/>
    <lineage>
        <taxon>Bacteria</taxon>
        <taxon>Bacillati</taxon>
        <taxon>Bacillota</taxon>
        <taxon>Clostridia</taxon>
        <taxon>Eubacteriales</taxon>
        <taxon>Clostridiaceae</taxon>
        <taxon>Clostridium</taxon>
    </lineage>
</organism>
<dbReference type="GeneID" id="83591529"/>
<sequence>MNKNNITKIVIKNSVNIYKSETIDNKQKINEFIKLTNSDVVKLGKKNGISNGSTTSVYFYTNSKHPTIIYFIGTSDLAINGEYYKIIKGDLTLNKNWNNEH</sequence>
<gene>
    <name evidence="1" type="ORF">HLQ16_04070</name>
</gene>